<evidence type="ECO:0000256" key="2">
    <source>
        <dbReference type="SAM" id="Phobius"/>
    </source>
</evidence>
<feature type="transmembrane region" description="Helical" evidence="2">
    <location>
        <begin position="55"/>
        <end position="72"/>
    </location>
</feature>
<feature type="region of interest" description="Disordered" evidence="1">
    <location>
        <begin position="1"/>
        <end position="48"/>
    </location>
</feature>
<protein>
    <recommendedName>
        <fullName evidence="5">Subtilisin</fullName>
    </recommendedName>
</protein>
<keyword evidence="4" id="KW-1185">Reference proteome</keyword>
<reference evidence="3" key="1">
    <citation type="submission" date="2023-10" db="EMBL/GenBank/DDBJ databases">
        <authorList>
            <person name="Chen Y."/>
            <person name="Shah S."/>
            <person name="Dougan E. K."/>
            <person name="Thang M."/>
            <person name="Chan C."/>
        </authorList>
    </citation>
    <scope>NUCLEOTIDE SEQUENCE [LARGE SCALE GENOMIC DNA]</scope>
</reference>
<name>A0ABN9WYJ5_9DINO</name>
<feature type="compositionally biased region" description="Low complexity" evidence="1">
    <location>
        <begin position="429"/>
        <end position="438"/>
    </location>
</feature>
<dbReference type="InterPro" id="IPR011043">
    <property type="entry name" value="Gal_Oxase/kelch_b-propeller"/>
</dbReference>
<gene>
    <name evidence="3" type="ORF">PCOR1329_LOCUS71781</name>
</gene>
<keyword evidence="2" id="KW-0812">Transmembrane</keyword>
<organism evidence="3 4">
    <name type="scientific">Prorocentrum cordatum</name>
    <dbReference type="NCBI Taxonomy" id="2364126"/>
    <lineage>
        <taxon>Eukaryota</taxon>
        <taxon>Sar</taxon>
        <taxon>Alveolata</taxon>
        <taxon>Dinophyceae</taxon>
        <taxon>Prorocentrales</taxon>
        <taxon>Prorocentraceae</taxon>
        <taxon>Prorocentrum</taxon>
    </lineage>
</organism>
<feature type="compositionally biased region" description="Basic and acidic residues" evidence="1">
    <location>
        <begin position="17"/>
        <end position="28"/>
    </location>
</feature>
<keyword evidence="2" id="KW-0472">Membrane</keyword>
<keyword evidence="2" id="KW-1133">Transmembrane helix</keyword>
<evidence type="ECO:0008006" key="5">
    <source>
        <dbReference type="Google" id="ProtNLM"/>
    </source>
</evidence>
<accession>A0ABN9WYJ5</accession>
<dbReference type="Proteomes" id="UP001189429">
    <property type="component" value="Unassembled WGS sequence"/>
</dbReference>
<feature type="region of interest" description="Disordered" evidence="1">
    <location>
        <begin position="426"/>
        <end position="460"/>
    </location>
</feature>
<comment type="caution">
    <text evidence="3">The sequence shown here is derived from an EMBL/GenBank/DDBJ whole genome shotgun (WGS) entry which is preliminary data.</text>
</comment>
<evidence type="ECO:0000313" key="4">
    <source>
        <dbReference type="Proteomes" id="UP001189429"/>
    </source>
</evidence>
<evidence type="ECO:0000313" key="3">
    <source>
        <dbReference type="EMBL" id="CAK0892028.1"/>
    </source>
</evidence>
<evidence type="ECO:0000256" key="1">
    <source>
        <dbReference type="SAM" id="MobiDB-lite"/>
    </source>
</evidence>
<sequence length="533" mass="56126">MAGDELPLRGPACTPADGDHASTDREGTEWSDLGEATPQGSRAPRRRFGAAPGRAAVGCTAALVALAVVAAWHRPLRQRRRGAGIGHVISAGSRTSATYSVEWYQLGCGAYDYSDPTPAPASGYSGYYAGSLSSDGGLYATSGWAYDANGNPSSYVRVYQNSEETGWTQAGADIPCGSNADFSAFSYWYSVCGDGSTIAVATYGTTASGGASTGYVRVYRYYENAWNQVGDDIDCGAASGIYLSLSTDGSTCAIGAYANDGTGSKGYVRVYHLDQPGLLSWNQHATWTQKGSDVECNAVSGYSWFYVSMCGNGDAFAIETYSGGSGYVQVYQYGEDETWTQKGADIECEARDGFSGSAVTLSADGSTCAIGAYGKSASAEYISVYRYAETSSWTKLGSDIDGEASANYSRFSFSLSEDGSTVRVYQYGSSSPAPATTSTKEKNETAHPSPAPAPRPHRTTTADCDADCAIGGETYSCKVRLAWLMKNGPGSDENHYSKHSGPPGGEISCSNYLLKVKHECPSCENCTDSVACP</sequence>
<dbReference type="SUPFAM" id="SSF50965">
    <property type="entry name" value="Galactose oxidase, central domain"/>
    <property type="match status" value="1"/>
</dbReference>
<proteinExistence type="predicted"/>
<dbReference type="EMBL" id="CAUYUJ010019551">
    <property type="protein sequence ID" value="CAK0892028.1"/>
    <property type="molecule type" value="Genomic_DNA"/>
</dbReference>